<name>A0A9X0AKG4_9HELO</name>
<dbReference type="Proteomes" id="UP001152300">
    <property type="component" value="Unassembled WGS sequence"/>
</dbReference>
<proteinExistence type="predicted"/>
<comment type="caution">
    <text evidence="4">The sequence shown here is derived from an EMBL/GenBank/DDBJ whole genome shotgun (WGS) entry which is preliminary data.</text>
</comment>
<gene>
    <name evidence="4" type="ORF">OCU04_007786</name>
</gene>
<feature type="region of interest" description="Disordered" evidence="1">
    <location>
        <begin position="32"/>
        <end position="95"/>
    </location>
</feature>
<keyword evidence="5" id="KW-1185">Reference proteome</keyword>
<evidence type="ECO:0000313" key="4">
    <source>
        <dbReference type="EMBL" id="KAJ8063938.1"/>
    </source>
</evidence>
<protein>
    <recommendedName>
        <fullName evidence="3">LysM domain-containing protein</fullName>
    </recommendedName>
</protein>
<evidence type="ECO:0000313" key="5">
    <source>
        <dbReference type="Proteomes" id="UP001152300"/>
    </source>
</evidence>
<dbReference type="Pfam" id="PF01476">
    <property type="entry name" value="LysM"/>
    <property type="match status" value="1"/>
</dbReference>
<dbReference type="AlphaFoldDB" id="A0A9X0AKG4"/>
<evidence type="ECO:0000256" key="2">
    <source>
        <dbReference type="SAM" id="SignalP"/>
    </source>
</evidence>
<dbReference type="EMBL" id="JAPEIS010000008">
    <property type="protein sequence ID" value="KAJ8063938.1"/>
    <property type="molecule type" value="Genomic_DNA"/>
</dbReference>
<dbReference type="SMART" id="SM00257">
    <property type="entry name" value="LysM"/>
    <property type="match status" value="1"/>
</dbReference>
<dbReference type="Gene3D" id="3.10.350.10">
    <property type="entry name" value="LysM domain"/>
    <property type="match status" value="1"/>
</dbReference>
<sequence>MKYSFTAITFAFLAMALHASPIQLQDRDMTTMEGSNATNTTMPGMPAPPAPPADAPPPPAGAPPPPTGASITDASGPANMTNSSNSTSTSTTNTTGIVLPGTAANCTMFYTVLMGDTCNAVDVKNGITFDVLKSLNTEIDAACSNLVVGQALCVKG</sequence>
<feature type="compositionally biased region" description="Pro residues" evidence="1">
    <location>
        <begin position="45"/>
        <end position="67"/>
    </location>
</feature>
<dbReference type="InterPro" id="IPR018392">
    <property type="entry name" value="LysM"/>
</dbReference>
<dbReference type="OrthoDB" id="5985073at2759"/>
<keyword evidence="2" id="KW-0732">Signal</keyword>
<dbReference type="InterPro" id="IPR036779">
    <property type="entry name" value="LysM_dom_sf"/>
</dbReference>
<dbReference type="PROSITE" id="PS51782">
    <property type="entry name" value="LYSM"/>
    <property type="match status" value="1"/>
</dbReference>
<dbReference type="SUPFAM" id="SSF54106">
    <property type="entry name" value="LysM domain"/>
    <property type="match status" value="1"/>
</dbReference>
<reference evidence="4" key="1">
    <citation type="submission" date="2022-11" db="EMBL/GenBank/DDBJ databases">
        <title>Genome Resource of Sclerotinia nivalis Strain SnTB1, a Plant Pathogen Isolated from American Ginseng.</title>
        <authorList>
            <person name="Fan S."/>
        </authorList>
    </citation>
    <scope>NUCLEOTIDE SEQUENCE</scope>
    <source>
        <strain evidence="4">SnTB1</strain>
    </source>
</reference>
<feature type="signal peptide" evidence="2">
    <location>
        <begin position="1"/>
        <end position="19"/>
    </location>
</feature>
<evidence type="ECO:0000256" key="1">
    <source>
        <dbReference type="SAM" id="MobiDB-lite"/>
    </source>
</evidence>
<feature type="domain" description="LysM" evidence="3">
    <location>
        <begin position="108"/>
        <end position="154"/>
    </location>
</feature>
<feature type="compositionally biased region" description="Low complexity" evidence="1">
    <location>
        <begin position="81"/>
        <end position="95"/>
    </location>
</feature>
<feature type="chain" id="PRO_5040880188" description="LysM domain-containing protein" evidence="2">
    <location>
        <begin position="20"/>
        <end position="156"/>
    </location>
</feature>
<organism evidence="4 5">
    <name type="scientific">Sclerotinia nivalis</name>
    <dbReference type="NCBI Taxonomy" id="352851"/>
    <lineage>
        <taxon>Eukaryota</taxon>
        <taxon>Fungi</taxon>
        <taxon>Dikarya</taxon>
        <taxon>Ascomycota</taxon>
        <taxon>Pezizomycotina</taxon>
        <taxon>Leotiomycetes</taxon>
        <taxon>Helotiales</taxon>
        <taxon>Sclerotiniaceae</taxon>
        <taxon>Sclerotinia</taxon>
    </lineage>
</organism>
<accession>A0A9X0AKG4</accession>
<evidence type="ECO:0000259" key="3">
    <source>
        <dbReference type="PROSITE" id="PS51782"/>
    </source>
</evidence>